<feature type="chain" id="PRO_5042879690" evidence="1">
    <location>
        <begin position="24"/>
        <end position="149"/>
    </location>
</feature>
<sequence>MKRYWLTLFLLLSAVLFGSLAHGATCVVYKKTTTTVKQSVARKMPGTTTQVDADIALQGRLLVDCPDGAGSSHEVLKIEITELEEREEDETEKDASSLRKHVENNKYTAAFPLTDLDYFFNNGQKLLPFVQHFSFTAIYRYLALLVIRI</sequence>
<evidence type="ECO:0000256" key="1">
    <source>
        <dbReference type="SAM" id="SignalP"/>
    </source>
</evidence>
<evidence type="ECO:0000313" key="2">
    <source>
        <dbReference type="EMBL" id="MBT1685995.1"/>
    </source>
</evidence>
<comment type="caution">
    <text evidence="2">The sequence shown here is derived from an EMBL/GenBank/DDBJ whole genome shotgun (WGS) entry which is preliminary data.</text>
</comment>
<reference evidence="2 3" key="1">
    <citation type="submission" date="2021-05" db="EMBL/GenBank/DDBJ databases">
        <title>A Polyphasic approach of four new species of the genus Ohtaekwangia: Ohtaekwangia histidinii sp. nov., Ohtaekwangia cretensis sp. nov., Ohtaekwangia indiensis sp. nov., Ohtaekwangia reichenbachii sp. nov. from diverse environment.</title>
        <authorList>
            <person name="Octaviana S."/>
        </authorList>
    </citation>
    <scope>NUCLEOTIDE SEQUENCE [LARGE SCALE GENOMIC DNA]</scope>
    <source>
        <strain evidence="2 3">PWU37</strain>
    </source>
</reference>
<accession>A0AAP2D8G9</accession>
<evidence type="ECO:0000313" key="3">
    <source>
        <dbReference type="Proteomes" id="UP001319180"/>
    </source>
</evidence>
<organism evidence="2 3">
    <name type="scientific">Dawidia soli</name>
    <dbReference type="NCBI Taxonomy" id="2782352"/>
    <lineage>
        <taxon>Bacteria</taxon>
        <taxon>Pseudomonadati</taxon>
        <taxon>Bacteroidota</taxon>
        <taxon>Cytophagia</taxon>
        <taxon>Cytophagales</taxon>
        <taxon>Chryseotaleaceae</taxon>
        <taxon>Dawidia</taxon>
    </lineage>
</organism>
<gene>
    <name evidence="2" type="ORF">KK078_05480</name>
</gene>
<dbReference type="RefSeq" id="WP_254089243.1">
    <property type="nucleotide sequence ID" value="NZ_JAHESC010000005.1"/>
</dbReference>
<dbReference type="AlphaFoldDB" id="A0AAP2D8G9"/>
<dbReference type="EMBL" id="JAHESC010000005">
    <property type="protein sequence ID" value="MBT1685995.1"/>
    <property type="molecule type" value="Genomic_DNA"/>
</dbReference>
<proteinExistence type="predicted"/>
<protein>
    <submittedName>
        <fullName evidence="2">Uncharacterized protein</fullName>
    </submittedName>
</protein>
<keyword evidence="3" id="KW-1185">Reference proteome</keyword>
<name>A0AAP2D8G9_9BACT</name>
<dbReference type="Proteomes" id="UP001319180">
    <property type="component" value="Unassembled WGS sequence"/>
</dbReference>
<keyword evidence="1" id="KW-0732">Signal</keyword>
<feature type="signal peptide" evidence="1">
    <location>
        <begin position="1"/>
        <end position="23"/>
    </location>
</feature>